<keyword evidence="3" id="KW-1185">Reference proteome</keyword>
<reference evidence="3" key="1">
    <citation type="submission" date="2023-07" db="EMBL/GenBank/DDBJ databases">
        <title>FDA dAtabase for Regulatory Grade micrObial Sequences (FDA-ARGOS): Supporting development and validation of Infectious Disease Dx tests.</title>
        <authorList>
            <person name="Sproer C."/>
            <person name="Gronow S."/>
            <person name="Severitt S."/>
            <person name="Schroder I."/>
            <person name="Tallon L."/>
            <person name="Sadzewicz L."/>
            <person name="Zhao X."/>
            <person name="Boylan J."/>
            <person name="Ott S."/>
            <person name="Bowen H."/>
            <person name="Vavikolanu K."/>
            <person name="Hazen T."/>
            <person name="Aluvathingal J."/>
            <person name="Nadendla S."/>
            <person name="Lowell S."/>
            <person name="Myers T."/>
            <person name="Yan Y."/>
        </authorList>
    </citation>
    <scope>NUCLEOTIDE SEQUENCE [LARGE SCALE GENOMIC DNA]</scope>
    <source>
        <strain evidence="3">FDAARGOS_1538</strain>
    </source>
</reference>
<organism evidence="2 3">
    <name type="scientific">Anaerococcus degeneri</name>
    <dbReference type="NCBI Taxonomy" id="361500"/>
    <lineage>
        <taxon>Bacteria</taxon>
        <taxon>Bacillati</taxon>
        <taxon>Bacillota</taxon>
        <taxon>Tissierellia</taxon>
        <taxon>Tissierellales</taxon>
        <taxon>Peptoniphilaceae</taxon>
        <taxon>Anaerococcus</taxon>
    </lineage>
</organism>
<feature type="domain" description="NAD-dependent epimerase/dehydratase" evidence="1">
    <location>
        <begin position="7"/>
        <end position="226"/>
    </location>
</feature>
<dbReference type="Pfam" id="PF01370">
    <property type="entry name" value="Epimerase"/>
    <property type="match status" value="1"/>
</dbReference>
<dbReference type="InterPro" id="IPR001509">
    <property type="entry name" value="Epimerase_deHydtase"/>
</dbReference>
<name>A0ABS7YY80_9FIRM</name>
<dbReference type="InterPro" id="IPR036291">
    <property type="entry name" value="NAD(P)-bd_dom_sf"/>
</dbReference>
<dbReference type="EMBL" id="JAIWIY010000001">
    <property type="protein sequence ID" value="MCA2096684.1"/>
    <property type="molecule type" value="Genomic_DNA"/>
</dbReference>
<gene>
    <name evidence="2" type="ORF">LDJ82_07250</name>
</gene>
<sequence>MKNVRKIFILGGANLFAKTTINHAIDQGYAVKAVDLIKPREFENTNKLEFLLADFFSLTDGEAISLMEDCDSFIYAGGVSDLTVPRKPAGKFFYERNVLPTGRVARLARRAGIKNFLLLGDFRTEIAEKNEILRKNAYHKDPYIQTRFMQEAIANFEAEPLMNVSVLRPGVIVGKTDKSILGALINLASVNEKIPVTQGIIPLISAESLAKAALYALELEGDKKTYAVSTSQISYKELFQLIIEVLDQGKTLVDKTFEDLLPAYERDARITENRGLEHGIGQVNMLRAMTMDLSFKSDFDLGQEDLRDEIREMIKFYLKEEERRLEEEINSESASIIENPANKKD</sequence>
<comment type="caution">
    <text evidence="2">The sequence shown here is derived from an EMBL/GenBank/DDBJ whole genome shotgun (WGS) entry which is preliminary data.</text>
</comment>
<evidence type="ECO:0000259" key="1">
    <source>
        <dbReference type="Pfam" id="PF01370"/>
    </source>
</evidence>
<evidence type="ECO:0000313" key="3">
    <source>
        <dbReference type="Proteomes" id="UP001198374"/>
    </source>
</evidence>
<dbReference type="RefSeq" id="WP_209774881.1">
    <property type="nucleotide sequence ID" value="NZ_JAGGLO010000010.1"/>
</dbReference>
<dbReference type="SUPFAM" id="SSF51735">
    <property type="entry name" value="NAD(P)-binding Rossmann-fold domains"/>
    <property type="match status" value="1"/>
</dbReference>
<accession>A0ABS7YY80</accession>
<dbReference type="Proteomes" id="UP001198374">
    <property type="component" value="Unassembled WGS sequence"/>
</dbReference>
<proteinExistence type="predicted"/>
<evidence type="ECO:0000313" key="2">
    <source>
        <dbReference type="EMBL" id="MCA2096684.1"/>
    </source>
</evidence>
<dbReference type="Gene3D" id="3.40.50.720">
    <property type="entry name" value="NAD(P)-binding Rossmann-like Domain"/>
    <property type="match status" value="1"/>
</dbReference>
<protein>
    <submittedName>
        <fullName evidence="2">NAD(P)-dependent oxidoreductase</fullName>
    </submittedName>
</protein>